<dbReference type="Proteomes" id="UP000298774">
    <property type="component" value="Plasmid p4"/>
</dbReference>
<evidence type="ECO:0000313" key="5">
    <source>
        <dbReference type="Proteomes" id="UP001277471"/>
    </source>
</evidence>
<dbReference type="EMBL" id="JAWXYC010000002">
    <property type="protein sequence ID" value="MDX5950748.1"/>
    <property type="molecule type" value="Genomic_DNA"/>
</dbReference>
<feature type="domain" description="Carrier" evidence="1">
    <location>
        <begin position="2"/>
        <end position="80"/>
    </location>
</feature>
<dbReference type="RefSeq" id="WP_079292128.1">
    <property type="nucleotide sequence ID" value="NZ_CP012917.1"/>
</dbReference>
<dbReference type="SUPFAM" id="SSF47336">
    <property type="entry name" value="ACP-like"/>
    <property type="match status" value="1"/>
</dbReference>
<sequence length="85" mass="9136">MSRKEMVLGTVVCAIRAYLGNDSASLTGDTRLEEAFGIDSTEMVCIVVDLEKELGISLKGMKFSILQTPDDLVAAILDRMPTAVA</sequence>
<dbReference type="InterPro" id="IPR036736">
    <property type="entry name" value="ACP-like_sf"/>
</dbReference>
<keyword evidence="3" id="KW-0614">Plasmid</keyword>
<gene>
    <name evidence="3" type="ORF">D3868_31725</name>
    <name evidence="2" type="ORF">SIM66_06000</name>
</gene>
<reference evidence="3 4" key="1">
    <citation type="submission" date="2018-09" db="EMBL/GenBank/DDBJ databases">
        <title>Whole genome based analysis of evolution and adaptive divergence in Indian and Brazilian strains of Azospirillum brasilense.</title>
        <authorList>
            <person name="Singh C."/>
            <person name="Tripathi A.K."/>
        </authorList>
    </citation>
    <scope>NUCLEOTIDE SEQUENCE [LARGE SCALE GENOMIC DNA]</scope>
    <source>
        <strain evidence="3 4">MTCC4038</strain>
        <plasmid evidence="3 4">p4</plasmid>
    </source>
</reference>
<dbReference type="InterPro" id="IPR009081">
    <property type="entry name" value="PP-bd_ACP"/>
</dbReference>
<organism evidence="3 4">
    <name type="scientific">Azospirillum brasilense</name>
    <dbReference type="NCBI Taxonomy" id="192"/>
    <lineage>
        <taxon>Bacteria</taxon>
        <taxon>Pseudomonadati</taxon>
        <taxon>Pseudomonadota</taxon>
        <taxon>Alphaproteobacteria</taxon>
        <taxon>Rhodospirillales</taxon>
        <taxon>Azospirillaceae</taxon>
        <taxon>Azospirillum</taxon>
    </lineage>
</organism>
<dbReference type="GeneID" id="56448703"/>
<protein>
    <submittedName>
        <fullName evidence="3">Acyl carrier protein</fullName>
    </submittedName>
</protein>
<proteinExistence type="predicted"/>
<dbReference type="Proteomes" id="UP001277471">
    <property type="component" value="Unassembled WGS sequence"/>
</dbReference>
<name>A0A4D8QYU5_AZOBR</name>
<dbReference type="Gene3D" id="1.10.1200.10">
    <property type="entry name" value="ACP-like"/>
    <property type="match status" value="1"/>
</dbReference>
<dbReference type="Pfam" id="PF00550">
    <property type="entry name" value="PP-binding"/>
    <property type="match status" value="1"/>
</dbReference>
<evidence type="ECO:0000313" key="4">
    <source>
        <dbReference type="Proteomes" id="UP000298774"/>
    </source>
</evidence>
<evidence type="ECO:0000313" key="3">
    <source>
        <dbReference type="EMBL" id="QCO13556.1"/>
    </source>
</evidence>
<accession>A0A4D8QYU5</accession>
<evidence type="ECO:0000259" key="1">
    <source>
        <dbReference type="PROSITE" id="PS50075"/>
    </source>
</evidence>
<evidence type="ECO:0000313" key="2">
    <source>
        <dbReference type="EMBL" id="MDX5950748.1"/>
    </source>
</evidence>
<keyword evidence="5" id="KW-1185">Reference proteome</keyword>
<dbReference type="PROSITE" id="PS50075">
    <property type="entry name" value="CARRIER"/>
    <property type="match status" value="1"/>
</dbReference>
<reference evidence="2 5" key="2">
    <citation type="submission" date="2023-11" db="EMBL/GenBank/DDBJ databases">
        <title>MicrobeMod: A computational toolkit for identifying prokaryotic methylation and restriction-modification with nanopore sequencing.</title>
        <authorList>
            <person name="Crits-Christoph A."/>
            <person name="Kang S.C."/>
            <person name="Lee H."/>
            <person name="Ostrov N."/>
        </authorList>
    </citation>
    <scope>NUCLEOTIDE SEQUENCE [LARGE SCALE GENOMIC DNA]</scope>
    <source>
        <strain evidence="2 5">ATCC 29145</strain>
    </source>
</reference>
<dbReference type="AlphaFoldDB" id="A0A4D8QYU5"/>
<geneLocation type="plasmid" evidence="3 4">
    <name>p4</name>
</geneLocation>
<dbReference type="EMBL" id="CP032343">
    <property type="protein sequence ID" value="QCO13556.1"/>
    <property type="molecule type" value="Genomic_DNA"/>
</dbReference>